<dbReference type="EMBL" id="JBHSXX010000001">
    <property type="protein sequence ID" value="MFC6866021.1"/>
    <property type="molecule type" value="Genomic_DNA"/>
</dbReference>
<dbReference type="RefSeq" id="WP_345406837.1">
    <property type="nucleotide sequence ID" value="NZ_BAABLA010000123.1"/>
</dbReference>
<dbReference type="PROSITE" id="PS50977">
    <property type="entry name" value="HTH_TETR_2"/>
    <property type="match status" value="1"/>
</dbReference>
<dbReference type="SUPFAM" id="SSF46689">
    <property type="entry name" value="Homeodomain-like"/>
    <property type="match status" value="1"/>
</dbReference>
<dbReference type="PANTHER" id="PTHR30055">
    <property type="entry name" value="HTH-TYPE TRANSCRIPTIONAL REGULATOR RUTR"/>
    <property type="match status" value="1"/>
</dbReference>
<feature type="domain" description="HTH tetR-type" evidence="5">
    <location>
        <begin position="15"/>
        <end position="75"/>
    </location>
</feature>
<protein>
    <submittedName>
        <fullName evidence="6">TetR/AcrR family transcriptional regulator</fullName>
    </submittedName>
</protein>
<evidence type="ECO:0000256" key="2">
    <source>
        <dbReference type="ARBA" id="ARBA00023125"/>
    </source>
</evidence>
<keyword evidence="7" id="KW-1185">Reference proteome</keyword>
<dbReference type="Pfam" id="PF21943">
    <property type="entry name" value="TetR_C_46"/>
    <property type="match status" value="1"/>
</dbReference>
<dbReference type="InterPro" id="IPR050109">
    <property type="entry name" value="HTH-type_TetR-like_transc_reg"/>
</dbReference>
<sequence>MSTETEPRWRRLEPDQRREQILDCAIRLFGERPYAEVSTTDIAREAGVARGLINHYFGSKRGLYLEVVRRMVTVPVADRSAVPDGSLAERVEFSVDWLLDVISARGKTWVAVLGTEGVGNDPEVERILAEADEMAAENLVRTVGMRDVEPAGAELRAIVRAFGGMVKAAGREWITHGTLTREQVQLVLTEQLTALLGETFPHLQRL</sequence>
<keyword evidence="3" id="KW-0804">Transcription</keyword>
<keyword evidence="2 4" id="KW-0238">DNA-binding</keyword>
<name>A0ABW2BSL6_9PSEU</name>
<dbReference type="InterPro" id="IPR001647">
    <property type="entry name" value="HTH_TetR"/>
</dbReference>
<evidence type="ECO:0000313" key="6">
    <source>
        <dbReference type="EMBL" id="MFC6866021.1"/>
    </source>
</evidence>
<accession>A0ABW2BSL6</accession>
<dbReference type="InterPro" id="IPR009057">
    <property type="entry name" value="Homeodomain-like_sf"/>
</dbReference>
<proteinExistence type="predicted"/>
<evidence type="ECO:0000256" key="3">
    <source>
        <dbReference type="ARBA" id="ARBA00023163"/>
    </source>
</evidence>
<evidence type="ECO:0000256" key="4">
    <source>
        <dbReference type="PROSITE-ProRule" id="PRU00335"/>
    </source>
</evidence>
<dbReference type="Gene3D" id="1.10.357.10">
    <property type="entry name" value="Tetracycline Repressor, domain 2"/>
    <property type="match status" value="1"/>
</dbReference>
<dbReference type="Proteomes" id="UP001596337">
    <property type="component" value="Unassembled WGS sequence"/>
</dbReference>
<gene>
    <name evidence="6" type="ORF">ACFQGD_02560</name>
</gene>
<evidence type="ECO:0000256" key="1">
    <source>
        <dbReference type="ARBA" id="ARBA00023015"/>
    </source>
</evidence>
<evidence type="ECO:0000313" key="7">
    <source>
        <dbReference type="Proteomes" id="UP001596337"/>
    </source>
</evidence>
<feature type="DNA-binding region" description="H-T-H motif" evidence="4">
    <location>
        <begin position="38"/>
        <end position="57"/>
    </location>
</feature>
<dbReference type="PRINTS" id="PR00455">
    <property type="entry name" value="HTHTETR"/>
</dbReference>
<reference evidence="7" key="1">
    <citation type="journal article" date="2019" name="Int. J. Syst. Evol. Microbiol.">
        <title>The Global Catalogue of Microorganisms (GCM) 10K type strain sequencing project: providing services to taxonomists for standard genome sequencing and annotation.</title>
        <authorList>
            <consortium name="The Broad Institute Genomics Platform"/>
            <consortium name="The Broad Institute Genome Sequencing Center for Infectious Disease"/>
            <person name="Wu L."/>
            <person name="Ma J."/>
        </authorList>
    </citation>
    <scope>NUCLEOTIDE SEQUENCE [LARGE SCALE GENOMIC DNA]</scope>
    <source>
        <strain evidence="7">KCTC 32255</strain>
    </source>
</reference>
<dbReference type="Pfam" id="PF00440">
    <property type="entry name" value="TetR_N"/>
    <property type="match status" value="1"/>
</dbReference>
<organism evidence="6 7">
    <name type="scientific">Haloechinothrix salitolerans</name>
    <dbReference type="NCBI Taxonomy" id="926830"/>
    <lineage>
        <taxon>Bacteria</taxon>
        <taxon>Bacillati</taxon>
        <taxon>Actinomycetota</taxon>
        <taxon>Actinomycetes</taxon>
        <taxon>Pseudonocardiales</taxon>
        <taxon>Pseudonocardiaceae</taxon>
        <taxon>Haloechinothrix</taxon>
    </lineage>
</organism>
<evidence type="ECO:0000259" key="5">
    <source>
        <dbReference type="PROSITE" id="PS50977"/>
    </source>
</evidence>
<dbReference type="InterPro" id="IPR054129">
    <property type="entry name" value="DesT_TetR_C"/>
</dbReference>
<dbReference type="PANTHER" id="PTHR30055:SF234">
    <property type="entry name" value="HTH-TYPE TRANSCRIPTIONAL REGULATOR BETI"/>
    <property type="match status" value="1"/>
</dbReference>
<keyword evidence="1" id="KW-0805">Transcription regulation</keyword>
<comment type="caution">
    <text evidence="6">The sequence shown here is derived from an EMBL/GenBank/DDBJ whole genome shotgun (WGS) entry which is preliminary data.</text>
</comment>